<reference evidence="2 3" key="1">
    <citation type="submission" date="2018-08" db="EMBL/GenBank/DDBJ databases">
        <title>A genome reference for cultivated species of the human gut microbiota.</title>
        <authorList>
            <person name="Zou Y."/>
            <person name="Xue W."/>
            <person name="Luo G."/>
        </authorList>
    </citation>
    <scope>NUCLEOTIDE SEQUENCE [LARGE SCALE GENOMIC DNA]</scope>
    <source>
        <strain evidence="2 3">AM18-2AC</strain>
    </source>
</reference>
<evidence type="ECO:0008006" key="4">
    <source>
        <dbReference type="Google" id="ProtNLM"/>
    </source>
</evidence>
<dbReference type="Proteomes" id="UP000284024">
    <property type="component" value="Unassembled WGS sequence"/>
</dbReference>
<evidence type="ECO:0000256" key="1">
    <source>
        <dbReference type="SAM" id="SignalP"/>
    </source>
</evidence>
<dbReference type="EMBL" id="QRJH01000010">
    <property type="protein sequence ID" value="RHH15908.1"/>
    <property type="molecule type" value="Genomic_DNA"/>
</dbReference>
<feature type="chain" id="PRO_5039676989" description="DUF4367 domain-containing protein" evidence="1">
    <location>
        <begin position="21"/>
        <end position="310"/>
    </location>
</feature>
<organism evidence="2 3">
    <name type="scientific">Blautia obeum</name>
    <dbReference type="NCBI Taxonomy" id="40520"/>
    <lineage>
        <taxon>Bacteria</taxon>
        <taxon>Bacillati</taxon>
        <taxon>Bacillota</taxon>
        <taxon>Clostridia</taxon>
        <taxon>Lachnospirales</taxon>
        <taxon>Lachnospiraceae</taxon>
        <taxon>Blautia</taxon>
    </lineage>
</organism>
<keyword evidence="1" id="KW-0732">Signal</keyword>
<evidence type="ECO:0000313" key="3">
    <source>
        <dbReference type="Proteomes" id="UP000284024"/>
    </source>
</evidence>
<feature type="signal peptide" evidence="1">
    <location>
        <begin position="1"/>
        <end position="20"/>
    </location>
</feature>
<dbReference type="AlphaFoldDB" id="A0A414VYC9"/>
<protein>
    <recommendedName>
        <fullName evidence="4">DUF4367 domain-containing protein</fullName>
    </recommendedName>
</protein>
<accession>A0A414VYC9</accession>
<name>A0A414VYC9_9FIRM</name>
<sequence length="310" mass="35003">MKRKIAALLMGTTLSVAVCGYSVQAMTYGYDMGGKVFISEDSSSSNLTEKEKEKLSDWHKKEMRNELAHLECYGVTYDADSDTLYYQGKTVRWLIDRQIGDTYKSIQMPEGEIDVYTVREDDYRLTGVRIATQEEYDQRTKEMEALEAAAGRESSYVQEAVDTETGSIIHMFAYDEDTVTEANDGSATETAVVTEDVVSNCAEQKDTVENAVETAEGTCAVGDDHDSEIKIQEYKQKGIDQNPTTGSWMWHGKEVHLLMDEDGSYYQNGSKEAKDNKIYLIVKREDDGRIKTVKQITMEEVMAERIAHLN</sequence>
<dbReference type="RefSeq" id="WP_118034580.1">
    <property type="nucleotide sequence ID" value="NZ_JAAILP010000037.1"/>
</dbReference>
<evidence type="ECO:0000313" key="2">
    <source>
        <dbReference type="EMBL" id="RHH15908.1"/>
    </source>
</evidence>
<comment type="caution">
    <text evidence="2">The sequence shown here is derived from an EMBL/GenBank/DDBJ whole genome shotgun (WGS) entry which is preliminary data.</text>
</comment>
<gene>
    <name evidence="2" type="ORF">DW222_15550</name>
</gene>
<proteinExistence type="predicted"/>